<dbReference type="STRING" id="388950.GCA_001611675_01045"/>
<dbReference type="Proteomes" id="UP000182491">
    <property type="component" value="Unassembled WGS sequence"/>
</dbReference>
<evidence type="ECO:0000313" key="3">
    <source>
        <dbReference type="Proteomes" id="UP000182491"/>
    </source>
</evidence>
<dbReference type="RefSeq" id="WP_068837181.1">
    <property type="nucleotide sequence ID" value="NZ_CP014766.1"/>
</dbReference>
<evidence type="ECO:0000313" key="2">
    <source>
        <dbReference type="EMBL" id="SFU93225.1"/>
    </source>
</evidence>
<keyword evidence="3" id="KW-1185">Reference proteome</keyword>
<sequence>MTDKFFIRSQTIKMRNNGIKVIAFFTLLLAGLMVNLVASTTMEEGKLQTLLLILGFATAIVSFILMVDALIRLIRN</sequence>
<proteinExistence type="predicted"/>
<organism evidence="2 3">
    <name type="scientific">Pontibacter akesuensis</name>
    <dbReference type="NCBI Taxonomy" id="388950"/>
    <lineage>
        <taxon>Bacteria</taxon>
        <taxon>Pseudomonadati</taxon>
        <taxon>Bacteroidota</taxon>
        <taxon>Cytophagia</taxon>
        <taxon>Cytophagales</taxon>
        <taxon>Hymenobacteraceae</taxon>
        <taxon>Pontibacter</taxon>
    </lineage>
</organism>
<feature type="transmembrane region" description="Helical" evidence="1">
    <location>
        <begin position="50"/>
        <end position="71"/>
    </location>
</feature>
<evidence type="ECO:0000256" key="1">
    <source>
        <dbReference type="SAM" id="Phobius"/>
    </source>
</evidence>
<accession>A0A1I7K716</accession>
<keyword evidence="1" id="KW-0812">Transmembrane</keyword>
<reference evidence="3" key="1">
    <citation type="submission" date="2016-10" db="EMBL/GenBank/DDBJ databases">
        <authorList>
            <person name="Varghese N."/>
        </authorList>
    </citation>
    <scope>NUCLEOTIDE SEQUENCE [LARGE SCALE GENOMIC DNA]</scope>
    <source>
        <strain evidence="3">DSM 18820</strain>
    </source>
</reference>
<dbReference type="AlphaFoldDB" id="A0A1I7K716"/>
<gene>
    <name evidence="2" type="ORF">SAMN04487941_3463</name>
</gene>
<name>A0A1I7K716_9BACT</name>
<keyword evidence="1" id="KW-0472">Membrane</keyword>
<keyword evidence="1" id="KW-1133">Transmembrane helix</keyword>
<protein>
    <submittedName>
        <fullName evidence="2">Uncharacterized protein</fullName>
    </submittedName>
</protein>
<feature type="transmembrane region" description="Helical" evidence="1">
    <location>
        <begin position="21"/>
        <end position="38"/>
    </location>
</feature>
<dbReference type="EMBL" id="FPCA01000004">
    <property type="protein sequence ID" value="SFU93225.1"/>
    <property type="molecule type" value="Genomic_DNA"/>
</dbReference>